<keyword evidence="8" id="KW-1185">Reference proteome</keyword>
<evidence type="ECO:0000313" key="7">
    <source>
        <dbReference type="EMBL" id="BBD09250.1"/>
    </source>
</evidence>
<feature type="transmembrane region" description="Helical" evidence="6">
    <location>
        <begin position="239"/>
        <end position="263"/>
    </location>
</feature>
<evidence type="ECO:0000256" key="6">
    <source>
        <dbReference type="SAM" id="Phobius"/>
    </source>
</evidence>
<evidence type="ECO:0000256" key="3">
    <source>
        <dbReference type="ARBA" id="ARBA00022692"/>
    </source>
</evidence>
<keyword evidence="5 6" id="KW-0472">Membrane</keyword>
<feature type="transmembrane region" description="Helical" evidence="6">
    <location>
        <begin position="44"/>
        <end position="64"/>
    </location>
</feature>
<name>A0A2Z6B1E6_9BACT</name>
<dbReference type="Pfam" id="PF13440">
    <property type="entry name" value="Polysacc_synt_3"/>
    <property type="match status" value="1"/>
</dbReference>
<keyword evidence="2" id="KW-1003">Cell membrane</keyword>
<keyword evidence="3 6" id="KW-0812">Transmembrane</keyword>
<dbReference type="PANTHER" id="PTHR30250">
    <property type="entry name" value="PST FAMILY PREDICTED COLANIC ACID TRANSPORTER"/>
    <property type="match status" value="1"/>
</dbReference>
<evidence type="ECO:0000256" key="4">
    <source>
        <dbReference type="ARBA" id="ARBA00022989"/>
    </source>
</evidence>
<sequence length="494" mass="53256">MSEKTQPTTDSLSGTIARYATSVVARQTLGVLNAYLKPLLLSPALYGLWNLLNTALAFVPLTHLGSRSAMRYRIPANEARGDEQANEQVVGAVFYGTLFLTGLAALGLGAAALFVDAGVPERLGLLVMAVVMVITWLSEFHVALFKARSRFAPISTANYISAVAACVLNAVLILAFGIYGLFAALITTNGLVLWYLRRHAPAQSMSRFRMGLFMDLVREGFPIITFSLGATLIRTVDRFIISAWLGLEALGYYGIAVMALNFLMRIPDASREVVEPLLMRDLQTRPERDCLRDYVERPLLATAYALPLLLGPAMLLLPAAVNLLLPRYAQGVPAAQILTGGCLFLSLAFVLRGIIIARGQQVRATGVMLASVVGNLALSLGFLSLGWGIAGVALASACSFALLFGGLWIFVRRHEAELPAPSWSALLAPLALAVIATGAAQLAEFLMGVDPLVSGPVGCVVFLCVAVPLYNRRGRMSGFWEPLTVQTLSRRFRR</sequence>
<feature type="transmembrane region" description="Helical" evidence="6">
    <location>
        <begin position="389"/>
        <end position="411"/>
    </location>
</feature>
<evidence type="ECO:0000256" key="1">
    <source>
        <dbReference type="ARBA" id="ARBA00004651"/>
    </source>
</evidence>
<dbReference type="GO" id="GO:0005886">
    <property type="term" value="C:plasma membrane"/>
    <property type="evidence" value="ECO:0007669"/>
    <property type="project" value="UniProtKB-SubCell"/>
</dbReference>
<dbReference type="InterPro" id="IPR050833">
    <property type="entry name" value="Poly_Biosynth_Transport"/>
</dbReference>
<gene>
    <name evidence="7" type="ORF">DFE_2524</name>
</gene>
<feature type="transmembrane region" description="Helical" evidence="6">
    <location>
        <begin position="301"/>
        <end position="325"/>
    </location>
</feature>
<protein>
    <submittedName>
        <fullName evidence="7">Uncharacterized protein</fullName>
    </submittedName>
</protein>
<accession>A0A2Z6B1E6</accession>
<keyword evidence="4 6" id="KW-1133">Transmembrane helix</keyword>
<evidence type="ECO:0000313" key="8">
    <source>
        <dbReference type="Proteomes" id="UP000269883"/>
    </source>
</evidence>
<feature type="transmembrane region" description="Helical" evidence="6">
    <location>
        <begin position="125"/>
        <end position="144"/>
    </location>
</feature>
<dbReference type="PANTHER" id="PTHR30250:SF11">
    <property type="entry name" value="O-ANTIGEN TRANSPORTER-RELATED"/>
    <property type="match status" value="1"/>
</dbReference>
<feature type="transmembrane region" description="Helical" evidence="6">
    <location>
        <begin position="89"/>
        <end position="113"/>
    </location>
</feature>
<evidence type="ECO:0000256" key="5">
    <source>
        <dbReference type="ARBA" id="ARBA00023136"/>
    </source>
</evidence>
<feature type="transmembrane region" description="Helical" evidence="6">
    <location>
        <begin position="337"/>
        <end position="357"/>
    </location>
</feature>
<dbReference type="RefSeq" id="WP_126380058.1">
    <property type="nucleotide sequence ID" value="NZ_AP017378.1"/>
</dbReference>
<dbReference type="OrthoDB" id="5457620at2"/>
<dbReference type="EMBL" id="AP017378">
    <property type="protein sequence ID" value="BBD09250.1"/>
    <property type="molecule type" value="Genomic_DNA"/>
</dbReference>
<dbReference type="Proteomes" id="UP000269883">
    <property type="component" value="Chromosome"/>
</dbReference>
<feature type="transmembrane region" description="Helical" evidence="6">
    <location>
        <begin position="364"/>
        <end position="383"/>
    </location>
</feature>
<organism evidence="7 8">
    <name type="scientific">Desulfovibrio ferrophilus</name>
    <dbReference type="NCBI Taxonomy" id="241368"/>
    <lineage>
        <taxon>Bacteria</taxon>
        <taxon>Pseudomonadati</taxon>
        <taxon>Thermodesulfobacteriota</taxon>
        <taxon>Desulfovibrionia</taxon>
        <taxon>Desulfovibrionales</taxon>
        <taxon>Desulfovibrionaceae</taxon>
        <taxon>Desulfovibrio</taxon>
    </lineage>
</organism>
<feature type="transmembrane region" description="Helical" evidence="6">
    <location>
        <begin position="423"/>
        <end position="446"/>
    </location>
</feature>
<proteinExistence type="predicted"/>
<comment type="subcellular location">
    <subcellularLocation>
        <location evidence="1">Cell membrane</location>
        <topology evidence="1">Multi-pass membrane protein</topology>
    </subcellularLocation>
</comment>
<evidence type="ECO:0000256" key="2">
    <source>
        <dbReference type="ARBA" id="ARBA00022475"/>
    </source>
</evidence>
<reference evidence="7 8" key="1">
    <citation type="journal article" date="2018" name="Sci. Adv.">
        <title>Multi-heme cytochromes provide a pathway for survival in energy-limited environments.</title>
        <authorList>
            <person name="Deng X."/>
            <person name="Dohmae N."/>
            <person name="Nealson K.H."/>
            <person name="Hashimoto K."/>
            <person name="Okamoto A."/>
        </authorList>
    </citation>
    <scope>NUCLEOTIDE SEQUENCE [LARGE SCALE GENOMIC DNA]</scope>
    <source>
        <strain evidence="7 8">IS5</strain>
    </source>
</reference>
<dbReference type="KEGG" id="dfl:DFE_2524"/>
<feature type="transmembrane region" description="Helical" evidence="6">
    <location>
        <begin position="452"/>
        <end position="470"/>
    </location>
</feature>
<dbReference type="AlphaFoldDB" id="A0A2Z6B1E6"/>